<dbReference type="Gene3D" id="3.40.1090.10">
    <property type="entry name" value="Cytosolic phospholipase A2 catalytic domain"/>
    <property type="match status" value="1"/>
</dbReference>
<dbReference type="STRING" id="1817756.A2140_10130"/>
<dbReference type="InterPro" id="IPR050301">
    <property type="entry name" value="NTE"/>
</dbReference>
<feature type="non-terminal residue" evidence="6">
    <location>
        <position position="371"/>
    </location>
</feature>
<reference evidence="6 7" key="1">
    <citation type="journal article" date="2016" name="Nat. Commun.">
        <title>Thousands of microbial genomes shed light on interconnected biogeochemical processes in an aquifer system.</title>
        <authorList>
            <person name="Anantharaman K."/>
            <person name="Brown C.T."/>
            <person name="Hug L.A."/>
            <person name="Sharon I."/>
            <person name="Castelle C.J."/>
            <person name="Probst A.J."/>
            <person name="Thomas B.C."/>
            <person name="Singh A."/>
            <person name="Wilkins M.J."/>
            <person name="Karaoz U."/>
            <person name="Brodie E.L."/>
            <person name="Williams K.H."/>
            <person name="Hubbard S.S."/>
            <person name="Banfield J.F."/>
        </authorList>
    </citation>
    <scope>NUCLEOTIDE SEQUENCE [LARGE SCALE GENOMIC DNA]</scope>
</reference>
<proteinExistence type="predicted"/>
<organism evidence="6 7">
    <name type="scientific">Candidatus Muproteobacteria bacterium RBG_16_62_13</name>
    <dbReference type="NCBI Taxonomy" id="1817756"/>
    <lineage>
        <taxon>Bacteria</taxon>
        <taxon>Pseudomonadati</taxon>
        <taxon>Pseudomonadota</taxon>
        <taxon>Candidatus Muproteobacteria</taxon>
    </lineage>
</organism>
<feature type="active site" description="Nucleophile" evidence="4">
    <location>
        <position position="50"/>
    </location>
</feature>
<evidence type="ECO:0000313" key="7">
    <source>
        <dbReference type="Proteomes" id="UP000178379"/>
    </source>
</evidence>
<evidence type="ECO:0000256" key="3">
    <source>
        <dbReference type="ARBA" id="ARBA00023098"/>
    </source>
</evidence>
<dbReference type="EMBL" id="MFSQ01000079">
    <property type="protein sequence ID" value="OGI39835.1"/>
    <property type="molecule type" value="Genomic_DNA"/>
</dbReference>
<feature type="short sequence motif" description="GXSXG" evidence="4">
    <location>
        <begin position="48"/>
        <end position="52"/>
    </location>
</feature>
<dbReference type="Pfam" id="PF01734">
    <property type="entry name" value="Patatin"/>
    <property type="match status" value="1"/>
</dbReference>
<comment type="caution">
    <text evidence="4">Lacks conserved residue(s) required for the propagation of feature annotation.</text>
</comment>
<dbReference type="InterPro" id="IPR002641">
    <property type="entry name" value="PNPLA_dom"/>
</dbReference>
<evidence type="ECO:0000313" key="6">
    <source>
        <dbReference type="EMBL" id="OGI39835.1"/>
    </source>
</evidence>
<feature type="domain" description="PNPLA" evidence="5">
    <location>
        <begin position="12"/>
        <end position="225"/>
    </location>
</feature>
<protein>
    <submittedName>
        <fullName evidence="6">Patatin</fullName>
    </submittedName>
</protein>
<dbReference type="GO" id="GO:0016042">
    <property type="term" value="P:lipid catabolic process"/>
    <property type="evidence" value="ECO:0007669"/>
    <property type="project" value="UniProtKB-UniRule"/>
</dbReference>
<evidence type="ECO:0000259" key="5">
    <source>
        <dbReference type="PROSITE" id="PS51635"/>
    </source>
</evidence>
<dbReference type="InterPro" id="IPR016035">
    <property type="entry name" value="Acyl_Trfase/lysoPLipase"/>
</dbReference>
<dbReference type="PANTHER" id="PTHR14226">
    <property type="entry name" value="NEUROPATHY TARGET ESTERASE/SWISS CHEESE D.MELANOGASTER"/>
    <property type="match status" value="1"/>
</dbReference>
<evidence type="ECO:0000256" key="2">
    <source>
        <dbReference type="ARBA" id="ARBA00022963"/>
    </source>
</evidence>
<dbReference type="PANTHER" id="PTHR14226:SF57">
    <property type="entry name" value="BLR7027 PROTEIN"/>
    <property type="match status" value="1"/>
</dbReference>
<feature type="active site" description="Proton acceptor" evidence="4">
    <location>
        <position position="212"/>
    </location>
</feature>
<dbReference type="Proteomes" id="UP000178379">
    <property type="component" value="Unassembled WGS sequence"/>
</dbReference>
<sequence length="371" mass="40790">MTSDEHKPVIGLIMLGGGARAAYQVGVLKAIAEILPPHIANPFPVITGTSAGAINATALSVYASRFREAVKRLNFVWRNFEVGQVFRADPWGVIKTGAHWLAALMLGGLGKRNPQALFDRAPLRQLLQERMPCEGIQDMIDAGHLRALSITCSGYNSGESVTFYQGVDTISPWRRARRIGCAMRITIEHLMASSAIPFVFQAEHINREYFGDGSMRQMAPISPALHLGAERLLVIGVRQASDGAPARAEDNGPPSIAQIVGHVLNTIFLDSLDVDIERLHRINRTLEMIPSEQRRDAGVPMRSVEVLMISPSQDLTAIAARHAHHLPRSVRFLLRGIGAYRRSGANLVSYLLFEKPYCRELIDLGYADAMA</sequence>
<comment type="caution">
    <text evidence="6">The sequence shown here is derived from an EMBL/GenBank/DDBJ whole genome shotgun (WGS) entry which is preliminary data.</text>
</comment>
<keyword evidence="1 4" id="KW-0378">Hydrolase</keyword>
<dbReference type="AlphaFoldDB" id="A0A1F6T496"/>
<dbReference type="GO" id="GO:0016787">
    <property type="term" value="F:hydrolase activity"/>
    <property type="evidence" value="ECO:0007669"/>
    <property type="project" value="UniProtKB-UniRule"/>
</dbReference>
<accession>A0A1F6T496</accession>
<keyword evidence="3 4" id="KW-0443">Lipid metabolism</keyword>
<evidence type="ECO:0000256" key="1">
    <source>
        <dbReference type="ARBA" id="ARBA00022801"/>
    </source>
</evidence>
<evidence type="ECO:0000256" key="4">
    <source>
        <dbReference type="PROSITE-ProRule" id="PRU01161"/>
    </source>
</evidence>
<name>A0A1F6T496_9PROT</name>
<dbReference type="SUPFAM" id="SSF52151">
    <property type="entry name" value="FabD/lysophospholipase-like"/>
    <property type="match status" value="1"/>
</dbReference>
<gene>
    <name evidence="6" type="ORF">A2140_10130</name>
</gene>
<keyword evidence="2 4" id="KW-0442">Lipid degradation</keyword>
<dbReference type="PROSITE" id="PS51635">
    <property type="entry name" value="PNPLA"/>
    <property type="match status" value="1"/>
</dbReference>